<keyword evidence="2" id="KW-1133">Transmembrane helix</keyword>
<dbReference type="AlphaFoldDB" id="A0A4P9XHW8"/>
<feature type="region of interest" description="Disordered" evidence="1">
    <location>
        <begin position="142"/>
        <end position="226"/>
    </location>
</feature>
<keyword evidence="4" id="KW-1185">Reference proteome</keyword>
<reference evidence="4" key="1">
    <citation type="journal article" date="2018" name="Nat. Microbiol.">
        <title>Leveraging single-cell genomics to expand the fungal tree of life.</title>
        <authorList>
            <person name="Ahrendt S.R."/>
            <person name="Quandt C.A."/>
            <person name="Ciobanu D."/>
            <person name="Clum A."/>
            <person name="Salamov A."/>
            <person name="Andreopoulos B."/>
            <person name="Cheng J.F."/>
            <person name="Woyke T."/>
            <person name="Pelin A."/>
            <person name="Henrissat B."/>
            <person name="Reynolds N.K."/>
            <person name="Benny G.L."/>
            <person name="Smith M.E."/>
            <person name="James T.Y."/>
            <person name="Grigoriev I.V."/>
        </authorList>
    </citation>
    <scope>NUCLEOTIDE SEQUENCE [LARGE SCALE GENOMIC DNA]</scope>
    <source>
        <strain evidence="4">RSA 1356</strain>
    </source>
</reference>
<dbReference type="STRING" id="78915.A0A4P9XHW8"/>
<evidence type="ECO:0000313" key="3">
    <source>
        <dbReference type="EMBL" id="RKP05268.1"/>
    </source>
</evidence>
<keyword evidence="2" id="KW-0472">Membrane</keyword>
<feature type="compositionally biased region" description="Basic and acidic residues" evidence="1">
    <location>
        <begin position="182"/>
        <end position="193"/>
    </location>
</feature>
<feature type="compositionally biased region" description="Polar residues" evidence="1">
    <location>
        <begin position="484"/>
        <end position="494"/>
    </location>
</feature>
<feature type="compositionally biased region" description="Polar residues" evidence="1">
    <location>
        <begin position="195"/>
        <end position="206"/>
    </location>
</feature>
<evidence type="ECO:0000256" key="1">
    <source>
        <dbReference type="SAM" id="MobiDB-lite"/>
    </source>
</evidence>
<proteinExistence type="predicted"/>
<feature type="compositionally biased region" description="Basic and acidic residues" evidence="1">
    <location>
        <begin position="474"/>
        <end position="483"/>
    </location>
</feature>
<feature type="region of interest" description="Disordered" evidence="1">
    <location>
        <begin position="473"/>
        <end position="495"/>
    </location>
</feature>
<dbReference type="OrthoDB" id="2282627at2759"/>
<evidence type="ECO:0000313" key="4">
    <source>
        <dbReference type="Proteomes" id="UP000271241"/>
    </source>
</evidence>
<organism evidence="3 4">
    <name type="scientific">Thamnocephalis sphaerospora</name>
    <dbReference type="NCBI Taxonomy" id="78915"/>
    <lineage>
        <taxon>Eukaryota</taxon>
        <taxon>Fungi</taxon>
        <taxon>Fungi incertae sedis</taxon>
        <taxon>Zoopagomycota</taxon>
        <taxon>Zoopagomycotina</taxon>
        <taxon>Zoopagomycetes</taxon>
        <taxon>Zoopagales</taxon>
        <taxon>Sigmoideomycetaceae</taxon>
        <taxon>Thamnocephalis</taxon>
    </lineage>
</organism>
<feature type="compositionally biased region" description="Polar residues" evidence="1">
    <location>
        <begin position="166"/>
        <end position="181"/>
    </location>
</feature>
<feature type="region of interest" description="Disordered" evidence="1">
    <location>
        <begin position="252"/>
        <end position="279"/>
    </location>
</feature>
<feature type="compositionally biased region" description="Basic and acidic residues" evidence="1">
    <location>
        <begin position="142"/>
        <end position="158"/>
    </location>
</feature>
<protein>
    <submittedName>
        <fullName evidence="3">Uncharacterized protein</fullName>
    </submittedName>
</protein>
<feature type="transmembrane region" description="Helical" evidence="2">
    <location>
        <begin position="41"/>
        <end position="65"/>
    </location>
</feature>
<dbReference type="Proteomes" id="UP000271241">
    <property type="component" value="Unassembled WGS sequence"/>
</dbReference>
<evidence type="ECO:0000256" key="2">
    <source>
        <dbReference type="SAM" id="Phobius"/>
    </source>
</evidence>
<name>A0A4P9XHW8_9FUNG</name>
<keyword evidence="2" id="KW-0812">Transmembrane</keyword>
<gene>
    <name evidence="3" type="ORF">THASP1DRAFT_26203</name>
</gene>
<accession>A0A4P9XHW8</accession>
<dbReference type="EMBL" id="KZ993191">
    <property type="protein sequence ID" value="RKP05268.1"/>
    <property type="molecule type" value="Genomic_DNA"/>
</dbReference>
<sequence length="678" mass="73508">MHQMIRRAAGRIVLYPLVPILTQTLTIASEIDTYLTGHVRFSLYIASYAAASCPGLLNALAFIVFDPAVHNIIRVVREDLLAQYGAQRESGQLGWGGQMALWALHGGQSGKQAEERARRRSARLSTDFVALNLYRDELEATAERSRQTVHISQHDRTSMRAHRYSYSANSASTKDIISGSSDRGHHENIEGGEHNSPNHTPKSRWSTLRRSRHASAHGTNDAFVGSPAFVGGLQDSRAEFSDHVRCSINGRPVNRANEWSPGSQQELSPRFSPGGRSPASVHQAQLCRVQHGNFTVVMEDTVQRRHVRSPNVALADQQADVCVRASPATSHQLQVIGAREQRLSATSIASDRSWVTMTGSSAGCLASRNASQLPLAHSATAQSSKVLGLACASPEAISPDVCSSGLMEEEQERDDLVPAMLPTTSLIGARLRRPLTSPARGGASTWRDAYSDIFAPLSESSVPMHEILQLAQVHSHDSAKNDDGSSQAPLPNSSRRVDALTLACNTPRRTLDPIHRSRCSFVGDGPSISNSGDVADTAMAVAFNGHRLPRSQSHPWAAFAEEQCAKPEVLTVDVADSSVLADEPHEGIATVFERTRQAASSHDLDQNITSGFVVPTSRRSDISGTARSSQRERGSRFSGSFRIINQEPIPLSATSSLLTNDLGLDNINDETARAIRFL</sequence>